<keyword evidence="2" id="KW-1185">Reference proteome</keyword>
<reference evidence="1 2" key="1">
    <citation type="journal article" date="2023" name="Nucleic Acids Res.">
        <title>The hologenome of Daphnia magna reveals possible DNA methylation and microbiome-mediated evolution of the host genome.</title>
        <authorList>
            <person name="Chaturvedi A."/>
            <person name="Li X."/>
            <person name="Dhandapani V."/>
            <person name="Marshall H."/>
            <person name="Kissane S."/>
            <person name="Cuenca-Cambronero M."/>
            <person name="Asole G."/>
            <person name="Calvet F."/>
            <person name="Ruiz-Romero M."/>
            <person name="Marangio P."/>
            <person name="Guigo R."/>
            <person name="Rago D."/>
            <person name="Mirbahai L."/>
            <person name="Eastwood N."/>
            <person name="Colbourne J.K."/>
            <person name="Zhou J."/>
            <person name="Mallon E."/>
            <person name="Orsini L."/>
        </authorList>
    </citation>
    <scope>NUCLEOTIDE SEQUENCE [LARGE SCALE GENOMIC DNA]</scope>
    <source>
        <strain evidence="1">LRV0_1</strain>
    </source>
</reference>
<dbReference type="EMBL" id="JAOYFB010000039">
    <property type="protein sequence ID" value="KAK4028676.1"/>
    <property type="molecule type" value="Genomic_DNA"/>
</dbReference>
<name>A0ABR0AU64_9CRUS</name>
<sequence length="97" mass="11162">MALQSVIKIDHILLIWVVDQSLAHDQQKGIKRSNRSRSEIDHHKSDFEQWGLNSEIKTVGLCETYWFTDGKVSVKQEWPQALLLDEGQFAPDEDAVL</sequence>
<organism evidence="1 2">
    <name type="scientific">Daphnia magna</name>
    <dbReference type="NCBI Taxonomy" id="35525"/>
    <lineage>
        <taxon>Eukaryota</taxon>
        <taxon>Metazoa</taxon>
        <taxon>Ecdysozoa</taxon>
        <taxon>Arthropoda</taxon>
        <taxon>Crustacea</taxon>
        <taxon>Branchiopoda</taxon>
        <taxon>Diplostraca</taxon>
        <taxon>Cladocera</taxon>
        <taxon>Anomopoda</taxon>
        <taxon>Daphniidae</taxon>
        <taxon>Daphnia</taxon>
    </lineage>
</organism>
<dbReference type="Proteomes" id="UP001234178">
    <property type="component" value="Unassembled WGS sequence"/>
</dbReference>
<protein>
    <submittedName>
        <fullName evidence="1">Uncharacterized protein</fullName>
    </submittedName>
</protein>
<comment type="caution">
    <text evidence="1">The sequence shown here is derived from an EMBL/GenBank/DDBJ whole genome shotgun (WGS) entry which is preliminary data.</text>
</comment>
<accession>A0ABR0AU64</accession>
<gene>
    <name evidence="1" type="ORF">OUZ56_021680</name>
</gene>
<proteinExistence type="predicted"/>
<evidence type="ECO:0000313" key="2">
    <source>
        <dbReference type="Proteomes" id="UP001234178"/>
    </source>
</evidence>
<evidence type="ECO:0000313" key="1">
    <source>
        <dbReference type="EMBL" id="KAK4028676.1"/>
    </source>
</evidence>